<dbReference type="Proteomes" id="UP000011096">
    <property type="component" value="Unassembled WGS sequence"/>
</dbReference>
<dbReference type="InParanoid" id="L2GFV4"/>
<feature type="region of interest" description="Disordered" evidence="1">
    <location>
        <begin position="136"/>
        <end position="170"/>
    </location>
</feature>
<sequence length="170" mass="18882">MAEILTAKFTTELADTRTWEEMLSEETILAVAKNVSDDVEVEVAGSSEAKKRVLERNAINATVSADSPSESTTSTNPEEDEVDEFYDHETMREVGTLDRDLDAIRKELARGEDFEVEEVDDEEETVVSGLEPIIEEAGEGLMKDTDVSAVAKHGREESSDDDNSPKRQKR</sequence>
<gene>
    <name evidence="2" type="ORF">CGGC5_3451</name>
    <name evidence="3" type="ORF">CGGC5_v000448</name>
</gene>
<evidence type="ECO:0000313" key="2">
    <source>
        <dbReference type="EMBL" id="ELA37156.1"/>
    </source>
</evidence>
<proteinExistence type="predicted"/>
<feature type="region of interest" description="Disordered" evidence="1">
    <location>
        <begin position="60"/>
        <end position="93"/>
    </location>
</feature>
<dbReference type="AlphaFoldDB" id="L2GFV4"/>
<organism evidence="2">
    <name type="scientific">Colletotrichum fructicola (strain Nara gc5)</name>
    <name type="common">Anthracnose fungus</name>
    <name type="synonym">Colletotrichum gloeosporioides (strain Nara gc5)</name>
    <dbReference type="NCBI Taxonomy" id="1213859"/>
    <lineage>
        <taxon>Eukaryota</taxon>
        <taxon>Fungi</taxon>
        <taxon>Dikarya</taxon>
        <taxon>Ascomycota</taxon>
        <taxon>Pezizomycotina</taxon>
        <taxon>Sordariomycetes</taxon>
        <taxon>Hypocreomycetidae</taxon>
        <taxon>Glomerellales</taxon>
        <taxon>Glomerellaceae</taxon>
        <taxon>Colletotrichum</taxon>
        <taxon>Colletotrichum gloeosporioides species complex</taxon>
    </lineage>
</organism>
<reference evidence="2" key="1">
    <citation type="submission" date="2012-08" db="EMBL/GenBank/DDBJ databases">
        <title>Genome analysis of Colletotrichum orbiculare and Colletotrichum fructicola.</title>
        <authorList>
            <person name="Gan P.H.P."/>
            <person name="Ikeda K."/>
            <person name="Irieda H."/>
            <person name="Narusaka M."/>
            <person name="O'Connell R.J."/>
            <person name="Narusaka Y."/>
            <person name="Takano Y."/>
            <person name="Kubo Y."/>
            <person name="Shirasu K."/>
        </authorList>
    </citation>
    <scope>NUCLEOTIDE SEQUENCE</scope>
    <source>
        <strain evidence="2">Nara gc5</strain>
    </source>
</reference>
<dbReference type="HOGENOM" id="CLU_1570512_0_0_1"/>
<protein>
    <submittedName>
        <fullName evidence="2">Uncharacterized protein</fullName>
    </submittedName>
</protein>
<feature type="compositionally biased region" description="Low complexity" evidence="1">
    <location>
        <begin position="66"/>
        <end position="76"/>
    </location>
</feature>
<evidence type="ECO:0000256" key="1">
    <source>
        <dbReference type="SAM" id="MobiDB-lite"/>
    </source>
</evidence>
<name>L2GFV4_COLFN</name>
<dbReference type="OrthoDB" id="4843924at2759"/>
<accession>L2GFV4</accession>
<evidence type="ECO:0000313" key="4">
    <source>
        <dbReference type="Proteomes" id="UP000011096"/>
    </source>
</evidence>
<dbReference type="EMBL" id="KB020490">
    <property type="protein sequence ID" value="ELA37156.1"/>
    <property type="molecule type" value="Genomic_DNA"/>
</dbReference>
<reference evidence="3 4" key="3">
    <citation type="submission" date="2020-04" db="EMBL/GenBank/DDBJ databases">
        <title>Genome sequencing and assembly of multiple isolates from the Colletotrichum gloeosporioides species complex.</title>
        <authorList>
            <person name="Gan P."/>
            <person name="Shirasu K."/>
        </authorList>
    </citation>
    <scope>NUCLEOTIDE SEQUENCE [LARGE SCALE GENOMIC DNA]</scope>
    <source>
        <strain evidence="3 4">Nara gc5</strain>
    </source>
</reference>
<dbReference type="EMBL" id="ANPB02000001">
    <property type="protein sequence ID" value="KAF4493169.1"/>
    <property type="molecule type" value="Genomic_DNA"/>
</dbReference>
<reference evidence="3 4" key="2">
    <citation type="submission" date="2012-08" db="EMBL/GenBank/DDBJ databases">
        <authorList>
            <person name="Gan P.H.P."/>
            <person name="Ikeda K."/>
            <person name="Irieda H."/>
            <person name="Narusaka M."/>
            <person name="O'Connell R.J."/>
            <person name="Narusaka Y."/>
            <person name="Takano Y."/>
            <person name="Kubo Y."/>
            <person name="Shirasu K."/>
        </authorList>
    </citation>
    <scope>NUCLEOTIDE SEQUENCE [LARGE SCALE GENOMIC DNA]</scope>
    <source>
        <strain evidence="3 4">Nara gc5</strain>
    </source>
</reference>
<keyword evidence="4" id="KW-1185">Reference proteome</keyword>
<evidence type="ECO:0000313" key="3">
    <source>
        <dbReference type="EMBL" id="KAF4493169.1"/>
    </source>
</evidence>